<dbReference type="AlphaFoldDB" id="A0A6M6E5V4"/>
<gene>
    <name evidence="2" type="ORF">FDZ14_30950</name>
</gene>
<geneLocation type="plasmid" evidence="3">
    <name>pfdu301a</name>
</geneLocation>
<keyword evidence="2" id="KW-0614">Plasmid</keyword>
<feature type="signal peptide" evidence="1">
    <location>
        <begin position="1"/>
        <end position="22"/>
    </location>
</feature>
<dbReference type="Proteomes" id="UP000501076">
    <property type="component" value="Plasmid pFDU301A"/>
</dbReference>
<sequence length="191" mass="20579">MDRKKRKIITAAVAGTMLFGMASQLPLQVKAATKIEEADLPTLTPEEVEEVVQLQKELQEAGITSSDIVNGIQQELPGESSSSSSGQMTTMGVKSQTAKVAAKAMVKTLSRYGKVAWNRTVTSYVNKLPISSASKKLLKGYLKYEFVMKTLNVVIGFSGTITAGISNQLQKAGVPKWLSDMVARALVTLLL</sequence>
<protein>
    <submittedName>
        <fullName evidence="2">Uncharacterized protein</fullName>
    </submittedName>
</protein>
<name>A0A6M6E5V4_PRIMG</name>
<evidence type="ECO:0000313" key="2">
    <source>
        <dbReference type="EMBL" id="QJX80509.1"/>
    </source>
</evidence>
<accession>A0A6M6E5V4</accession>
<keyword evidence="1" id="KW-0732">Signal</keyword>
<proteinExistence type="predicted"/>
<reference evidence="2 3" key="1">
    <citation type="submission" date="2019-10" db="EMBL/GenBank/DDBJ databases">
        <title>Complete genome sequences for adaption low water activity.</title>
        <authorList>
            <person name="Zhao L."/>
            <person name="Zhong J."/>
        </authorList>
    </citation>
    <scope>NUCLEOTIDE SEQUENCE [LARGE SCALE GENOMIC DNA]</scope>
    <source>
        <strain evidence="2 3">FDU301</strain>
        <plasmid evidence="3">pfdu301a</plasmid>
    </source>
</reference>
<dbReference type="RefSeq" id="WP_171778501.1">
    <property type="nucleotide sequence ID" value="NZ_CP045273.1"/>
</dbReference>
<evidence type="ECO:0000313" key="3">
    <source>
        <dbReference type="Proteomes" id="UP000501076"/>
    </source>
</evidence>
<feature type="chain" id="PRO_5039467403" evidence="1">
    <location>
        <begin position="23"/>
        <end position="191"/>
    </location>
</feature>
<evidence type="ECO:0000256" key="1">
    <source>
        <dbReference type="SAM" id="SignalP"/>
    </source>
</evidence>
<dbReference type="EMBL" id="CP045273">
    <property type="protein sequence ID" value="QJX80509.1"/>
    <property type="molecule type" value="Genomic_DNA"/>
</dbReference>
<organism evidence="2 3">
    <name type="scientific">Priestia megaterium</name>
    <name type="common">Bacillus megaterium</name>
    <dbReference type="NCBI Taxonomy" id="1404"/>
    <lineage>
        <taxon>Bacteria</taxon>
        <taxon>Bacillati</taxon>
        <taxon>Bacillota</taxon>
        <taxon>Bacilli</taxon>
        <taxon>Bacillales</taxon>
        <taxon>Bacillaceae</taxon>
        <taxon>Priestia</taxon>
    </lineage>
</organism>